<dbReference type="Pfam" id="PF00174">
    <property type="entry name" value="Oxidored_molyb"/>
    <property type="match status" value="1"/>
</dbReference>
<dbReference type="InterPro" id="IPR000572">
    <property type="entry name" value="OxRdtase_Mopterin-bd_dom"/>
</dbReference>
<gene>
    <name evidence="2" type="ORF">FNA67_03465</name>
</gene>
<reference evidence="2 3" key="1">
    <citation type="journal article" date="2015" name="Int. J. Syst. Evol. Microbiol.">
        <title>Youhaiella tibetensis gen. nov., sp. nov., isolated from subsurface sediment.</title>
        <authorList>
            <person name="Wang Y.X."/>
            <person name="Huang F.Q."/>
            <person name="Nogi Y."/>
            <person name="Pang S.J."/>
            <person name="Wang P.K."/>
            <person name="Lv J."/>
        </authorList>
    </citation>
    <scope>NUCLEOTIDE SEQUENCE [LARGE SCALE GENOMIC DNA]</scope>
    <source>
        <strain evidence="3">fig4</strain>
    </source>
</reference>
<accession>A0A5B9DX06</accession>
<dbReference type="KEGG" id="yti:FNA67_03465"/>
<dbReference type="EMBL" id="CP041690">
    <property type="protein sequence ID" value="QEE22684.1"/>
    <property type="molecule type" value="Genomic_DNA"/>
</dbReference>
<name>A0A5B9DX06_9HYPH</name>
<dbReference type="Gene3D" id="3.90.420.10">
    <property type="entry name" value="Oxidoreductase, molybdopterin-binding domain"/>
    <property type="match status" value="1"/>
</dbReference>
<evidence type="ECO:0000259" key="1">
    <source>
        <dbReference type="Pfam" id="PF00174"/>
    </source>
</evidence>
<protein>
    <submittedName>
        <fullName evidence="2">Molybdopterin-dependent oxidoreductase</fullName>
    </submittedName>
</protein>
<keyword evidence="3" id="KW-1185">Reference proteome</keyword>
<sequence length="143" mass="16425">MPEPQGDVILEITGRVAQRSVHVKLDWESLEALGTHSVSTTTSWTDGMHVFEGVLARDVMAALGAEDVETVRAVALNEYEVSIPVTDFERYDVIFAWAMDGKRLTARDKGPLWIVYPRVEHSELQDEKYDHRWVWQLYRLILP</sequence>
<evidence type="ECO:0000313" key="3">
    <source>
        <dbReference type="Proteomes" id="UP000321062"/>
    </source>
</evidence>
<organism evidence="2 3">
    <name type="scientific">Paradevosia tibetensis</name>
    <dbReference type="NCBI Taxonomy" id="1447062"/>
    <lineage>
        <taxon>Bacteria</taxon>
        <taxon>Pseudomonadati</taxon>
        <taxon>Pseudomonadota</taxon>
        <taxon>Alphaproteobacteria</taxon>
        <taxon>Hyphomicrobiales</taxon>
        <taxon>Devosiaceae</taxon>
        <taxon>Paradevosia</taxon>
    </lineage>
</organism>
<dbReference type="SUPFAM" id="SSF56524">
    <property type="entry name" value="Oxidoreductase molybdopterin-binding domain"/>
    <property type="match status" value="1"/>
</dbReference>
<proteinExistence type="predicted"/>
<dbReference type="Proteomes" id="UP000321062">
    <property type="component" value="Chromosome"/>
</dbReference>
<feature type="domain" description="Oxidoreductase molybdopterin-binding" evidence="1">
    <location>
        <begin position="39"/>
        <end position="119"/>
    </location>
</feature>
<dbReference type="OrthoDB" id="9798763at2"/>
<dbReference type="InterPro" id="IPR036374">
    <property type="entry name" value="OxRdtase_Mopterin-bd_sf"/>
</dbReference>
<evidence type="ECO:0000313" key="2">
    <source>
        <dbReference type="EMBL" id="QEE22684.1"/>
    </source>
</evidence>
<dbReference type="AlphaFoldDB" id="A0A5B9DX06"/>